<name>A0ABU3V6J6_9ACTN</name>
<sequence length="112" mass="13037">MSQAEGARVFREAWITGVRKHFPGEPKSGYITPWEETPEWERQAAGAVFDQVRQFLDLSEQKSRFVATCWTPQMYKHFENPKPGYVADWPDLPDWQKETDADIFEAIEDASK</sequence>
<protein>
    <submittedName>
        <fullName evidence="1">Uncharacterized protein</fullName>
    </submittedName>
</protein>
<reference evidence="1 2" key="1">
    <citation type="submission" date="2023-02" db="EMBL/GenBank/DDBJ databases">
        <authorList>
            <person name="Maleckis M."/>
        </authorList>
    </citation>
    <scope>NUCLEOTIDE SEQUENCE [LARGE SCALE GENOMIC DNA]</scope>
    <source>
        <strain evidence="1 2">P8-A2</strain>
    </source>
</reference>
<accession>A0ABU3V6J6</accession>
<evidence type="ECO:0000313" key="2">
    <source>
        <dbReference type="Proteomes" id="UP001257627"/>
    </source>
</evidence>
<dbReference type="RefSeq" id="WP_143606170.1">
    <property type="nucleotide sequence ID" value="NZ_CP107955.1"/>
</dbReference>
<organism evidence="1 2">
    <name type="scientific">Streptomyces mirabilis</name>
    <dbReference type="NCBI Taxonomy" id="68239"/>
    <lineage>
        <taxon>Bacteria</taxon>
        <taxon>Bacillati</taxon>
        <taxon>Actinomycetota</taxon>
        <taxon>Actinomycetes</taxon>
        <taxon>Kitasatosporales</taxon>
        <taxon>Streptomycetaceae</taxon>
        <taxon>Streptomyces</taxon>
    </lineage>
</organism>
<keyword evidence="2" id="KW-1185">Reference proteome</keyword>
<gene>
    <name evidence="1" type="ORF">PU648_58190</name>
</gene>
<dbReference type="EMBL" id="JARAKF010000006">
    <property type="protein sequence ID" value="MDU9001775.1"/>
    <property type="molecule type" value="Genomic_DNA"/>
</dbReference>
<proteinExistence type="predicted"/>
<comment type="caution">
    <text evidence="1">The sequence shown here is derived from an EMBL/GenBank/DDBJ whole genome shotgun (WGS) entry which is preliminary data.</text>
</comment>
<evidence type="ECO:0000313" key="1">
    <source>
        <dbReference type="EMBL" id="MDU9001775.1"/>
    </source>
</evidence>
<dbReference type="Proteomes" id="UP001257627">
    <property type="component" value="Unassembled WGS sequence"/>
</dbReference>